<dbReference type="InterPro" id="IPR012902">
    <property type="entry name" value="N_methyl_site"/>
</dbReference>
<dbReference type="SUPFAM" id="SSF54523">
    <property type="entry name" value="Pili subunits"/>
    <property type="match status" value="1"/>
</dbReference>
<evidence type="ECO:0000256" key="5">
    <source>
        <dbReference type="ARBA" id="ARBA00022519"/>
    </source>
</evidence>
<evidence type="ECO:0000256" key="1">
    <source>
        <dbReference type="ARBA" id="ARBA00004377"/>
    </source>
</evidence>
<keyword evidence="14" id="KW-1185">Reference proteome</keyword>
<keyword evidence="7 11" id="KW-1133">Transmembrane helix</keyword>
<keyword evidence="3" id="KW-1003">Cell membrane</keyword>
<evidence type="ECO:0000259" key="12">
    <source>
        <dbReference type="Pfam" id="PF12019"/>
    </source>
</evidence>
<dbReference type="GO" id="GO:0015628">
    <property type="term" value="P:protein secretion by the type II secretion system"/>
    <property type="evidence" value="ECO:0007669"/>
    <property type="project" value="InterPro"/>
</dbReference>
<evidence type="ECO:0000313" key="13">
    <source>
        <dbReference type="EMBL" id="SDO80426.1"/>
    </source>
</evidence>
<comment type="subcellular location">
    <subcellularLocation>
        <location evidence="1">Cell inner membrane</location>
        <topology evidence="1">Single-pass membrane protein</topology>
    </subcellularLocation>
</comment>
<dbReference type="InterPro" id="IPR022346">
    <property type="entry name" value="T2SS_GspH"/>
</dbReference>
<evidence type="ECO:0000256" key="11">
    <source>
        <dbReference type="SAM" id="Phobius"/>
    </source>
</evidence>
<gene>
    <name evidence="13" type="ORF">SAMN05216193_11625</name>
</gene>
<dbReference type="EMBL" id="FNIJ01000016">
    <property type="protein sequence ID" value="SDO80426.1"/>
    <property type="molecule type" value="Genomic_DNA"/>
</dbReference>
<dbReference type="Pfam" id="PF12019">
    <property type="entry name" value="GspH"/>
    <property type="match status" value="1"/>
</dbReference>
<comment type="similarity">
    <text evidence="9">Belongs to the GSP H family.</text>
</comment>
<proteinExistence type="inferred from homology"/>
<reference evidence="14" key="1">
    <citation type="submission" date="2016-10" db="EMBL/GenBank/DDBJ databases">
        <authorList>
            <person name="Varghese N."/>
            <person name="Submissions S."/>
        </authorList>
    </citation>
    <scope>NUCLEOTIDE SEQUENCE [LARGE SCALE GENOMIC DNA]</scope>
    <source>
        <strain evidence="14">JCM 21621</strain>
    </source>
</reference>
<keyword evidence="5" id="KW-0997">Cell inner membrane</keyword>
<keyword evidence="4" id="KW-0488">Methylation</keyword>
<dbReference type="GO" id="GO:0005886">
    <property type="term" value="C:plasma membrane"/>
    <property type="evidence" value="ECO:0007669"/>
    <property type="project" value="UniProtKB-SubCell"/>
</dbReference>
<dbReference type="Pfam" id="PF07963">
    <property type="entry name" value="N_methyl"/>
    <property type="match status" value="1"/>
</dbReference>
<dbReference type="Proteomes" id="UP000242957">
    <property type="component" value="Unassembled WGS sequence"/>
</dbReference>
<evidence type="ECO:0000256" key="2">
    <source>
        <dbReference type="ARBA" id="ARBA00021549"/>
    </source>
</evidence>
<dbReference type="OrthoDB" id="6120962at2"/>
<evidence type="ECO:0000256" key="6">
    <source>
        <dbReference type="ARBA" id="ARBA00022692"/>
    </source>
</evidence>
<dbReference type="Gene3D" id="3.55.40.10">
    <property type="entry name" value="minor pseudopilin epsh domain"/>
    <property type="match status" value="1"/>
</dbReference>
<keyword evidence="8 11" id="KW-0472">Membrane</keyword>
<evidence type="ECO:0000256" key="7">
    <source>
        <dbReference type="ARBA" id="ARBA00022989"/>
    </source>
</evidence>
<evidence type="ECO:0000256" key="4">
    <source>
        <dbReference type="ARBA" id="ARBA00022481"/>
    </source>
</evidence>
<dbReference type="STRING" id="198616.SAMN05216193_11625"/>
<keyword evidence="6 11" id="KW-0812">Transmembrane</keyword>
<name>A0A1H0MJI1_9PSED</name>
<dbReference type="AlphaFoldDB" id="A0A1H0MJI1"/>
<sequence length="164" mass="16755">MTNLNERGFTIIELMVTLAVAAILLSIAVPNFSDMTLGSKLGASANSLVSGARVARSEAIKRNAVVSLCASSDGATCSSSADWEDGWIVLGGGTVVMAEKAAPSGLRILSEVKLLEFQPSGVGSTQAVLTVCRSTPNPGSQERVVTFSATGRASVTKTTTGSCS</sequence>
<evidence type="ECO:0000256" key="3">
    <source>
        <dbReference type="ARBA" id="ARBA00022475"/>
    </source>
</evidence>
<protein>
    <recommendedName>
        <fullName evidence="2">Type II secretion system protein H</fullName>
    </recommendedName>
    <alternativeName>
        <fullName evidence="10">General secretion pathway protein H</fullName>
    </alternativeName>
</protein>
<dbReference type="RefSeq" id="WP_084313595.1">
    <property type="nucleotide sequence ID" value="NZ_FNIJ01000016.1"/>
</dbReference>
<evidence type="ECO:0000313" key="14">
    <source>
        <dbReference type="Proteomes" id="UP000242957"/>
    </source>
</evidence>
<accession>A0A1H0MJI1</accession>
<feature type="transmembrane region" description="Helical" evidence="11">
    <location>
        <begin position="12"/>
        <end position="32"/>
    </location>
</feature>
<dbReference type="InterPro" id="IPR045584">
    <property type="entry name" value="Pilin-like"/>
</dbReference>
<dbReference type="NCBIfam" id="TIGR02532">
    <property type="entry name" value="IV_pilin_GFxxxE"/>
    <property type="match status" value="1"/>
</dbReference>
<evidence type="ECO:0000256" key="10">
    <source>
        <dbReference type="ARBA" id="ARBA00030775"/>
    </source>
</evidence>
<dbReference type="GO" id="GO:0015627">
    <property type="term" value="C:type II protein secretion system complex"/>
    <property type="evidence" value="ECO:0007669"/>
    <property type="project" value="InterPro"/>
</dbReference>
<organism evidence="13 14">
    <name type="scientific">Pseudomonas jinjuensis</name>
    <dbReference type="NCBI Taxonomy" id="198616"/>
    <lineage>
        <taxon>Bacteria</taxon>
        <taxon>Pseudomonadati</taxon>
        <taxon>Pseudomonadota</taxon>
        <taxon>Gammaproteobacteria</taxon>
        <taxon>Pseudomonadales</taxon>
        <taxon>Pseudomonadaceae</taxon>
        <taxon>Pseudomonas</taxon>
    </lineage>
</organism>
<evidence type="ECO:0000256" key="9">
    <source>
        <dbReference type="ARBA" id="ARBA00025772"/>
    </source>
</evidence>
<evidence type="ECO:0000256" key="8">
    <source>
        <dbReference type="ARBA" id="ARBA00023136"/>
    </source>
</evidence>
<feature type="domain" description="General secretion pathway GspH" evidence="12">
    <location>
        <begin position="45"/>
        <end position="151"/>
    </location>
</feature>